<proteinExistence type="predicted"/>
<gene>
    <name evidence="1" type="ORF">FISHEDRAFT_35837</name>
</gene>
<evidence type="ECO:0000313" key="1">
    <source>
        <dbReference type="EMBL" id="KIY52098.1"/>
    </source>
</evidence>
<feature type="non-terminal residue" evidence="1">
    <location>
        <position position="1"/>
    </location>
</feature>
<protein>
    <submittedName>
        <fullName evidence="1">Uncharacterized protein</fullName>
    </submittedName>
</protein>
<organism evidence="1 2">
    <name type="scientific">Fistulina hepatica ATCC 64428</name>
    <dbReference type="NCBI Taxonomy" id="1128425"/>
    <lineage>
        <taxon>Eukaryota</taxon>
        <taxon>Fungi</taxon>
        <taxon>Dikarya</taxon>
        <taxon>Basidiomycota</taxon>
        <taxon>Agaricomycotina</taxon>
        <taxon>Agaricomycetes</taxon>
        <taxon>Agaricomycetidae</taxon>
        <taxon>Agaricales</taxon>
        <taxon>Fistulinaceae</taxon>
        <taxon>Fistulina</taxon>
    </lineage>
</organism>
<dbReference type="OrthoDB" id="2505969at2759"/>
<keyword evidence="2" id="KW-1185">Reference proteome</keyword>
<evidence type="ECO:0000313" key="2">
    <source>
        <dbReference type="Proteomes" id="UP000054144"/>
    </source>
</evidence>
<dbReference type="InterPro" id="IPR040521">
    <property type="entry name" value="KDZ"/>
</dbReference>
<dbReference type="EMBL" id="KN881645">
    <property type="protein sequence ID" value="KIY52098.1"/>
    <property type="molecule type" value="Genomic_DNA"/>
</dbReference>
<accession>A0A0D7AMT3</accession>
<dbReference type="AlphaFoldDB" id="A0A0D7AMT3"/>
<dbReference type="Proteomes" id="UP000054144">
    <property type="component" value="Unassembled WGS sequence"/>
</dbReference>
<dbReference type="Pfam" id="PF18758">
    <property type="entry name" value="KDZ"/>
    <property type="match status" value="1"/>
</dbReference>
<reference evidence="1 2" key="1">
    <citation type="journal article" date="2015" name="Fungal Genet. Biol.">
        <title>Evolution of novel wood decay mechanisms in Agaricales revealed by the genome sequences of Fistulina hepatica and Cylindrobasidium torrendii.</title>
        <authorList>
            <person name="Floudas D."/>
            <person name="Held B.W."/>
            <person name="Riley R."/>
            <person name="Nagy L.G."/>
            <person name="Koehler G."/>
            <person name="Ransdell A.S."/>
            <person name="Younus H."/>
            <person name="Chow J."/>
            <person name="Chiniquy J."/>
            <person name="Lipzen A."/>
            <person name="Tritt A."/>
            <person name="Sun H."/>
            <person name="Haridas S."/>
            <person name="LaButti K."/>
            <person name="Ohm R.A."/>
            <person name="Kues U."/>
            <person name="Blanchette R.A."/>
            <person name="Grigoriev I.V."/>
            <person name="Minto R.E."/>
            <person name="Hibbett D.S."/>
        </authorList>
    </citation>
    <scope>NUCLEOTIDE SEQUENCE [LARGE SCALE GENOMIC DNA]</scope>
    <source>
        <strain evidence="1 2">ATCC 64428</strain>
    </source>
</reference>
<name>A0A0D7AMT3_9AGAR</name>
<sequence>DSFYGHTHNHLCQLLNHPLFYVVLGIEDLVTCEYFFSSLNGVSTTIYYVSSYHWMQFIDLHM</sequence>